<organism evidence="1 2">
    <name type="scientific">Trametes sanguinea</name>
    <dbReference type="NCBI Taxonomy" id="158606"/>
    <lineage>
        <taxon>Eukaryota</taxon>
        <taxon>Fungi</taxon>
        <taxon>Dikarya</taxon>
        <taxon>Basidiomycota</taxon>
        <taxon>Agaricomycotina</taxon>
        <taxon>Agaricomycetes</taxon>
        <taxon>Polyporales</taxon>
        <taxon>Polyporaceae</taxon>
        <taxon>Trametes</taxon>
    </lineage>
</organism>
<sequence>MAIDNKLAKLCPDTVPLGTGPPTREEMLVYYPAKFTWKQLKTFVNSGDLGLLKRDKALQKRYDAWAAGIRAKYGSMGACHHLIKIHLALRPTPVPLLQANFLLNYRLQWGKEDTITLLRSSLEQSADAEGPAEVPEELLDPKVPKKLPPLPPNAPSYFKADMPREMYCITMNDWPYSVPPEVEHSLIWSRVPILPPDLPPPLIVPNVLDVLASAALQGLRRMAFYSKSSKSKDKKRDTHPDPLPEGNGSSSSSSKLDAVSKAILSPFTSSKHDSAKILTDCAYPICYSCIVCAGIEAWQWPRSS</sequence>
<evidence type="ECO:0000313" key="1">
    <source>
        <dbReference type="EMBL" id="KAJ2986494.1"/>
    </source>
</evidence>
<reference evidence="1" key="1">
    <citation type="submission" date="2022-08" db="EMBL/GenBank/DDBJ databases">
        <title>Genome Sequence of Pycnoporus sanguineus.</title>
        <authorList>
            <person name="Buettner E."/>
        </authorList>
    </citation>
    <scope>NUCLEOTIDE SEQUENCE</scope>
    <source>
        <strain evidence="1">CG-C14</strain>
    </source>
</reference>
<dbReference type="EMBL" id="JANSHE010003340">
    <property type="protein sequence ID" value="KAJ2986494.1"/>
    <property type="molecule type" value="Genomic_DNA"/>
</dbReference>
<proteinExistence type="predicted"/>
<gene>
    <name evidence="1" type="ORF">NUW54_g9746</name>
</gene>
<protein>
    <submittedName>
        <fullName evidence="1">Uncharacterized protein</fullName>
    </submittedName>
</protein>
<dbReference type="Proteomes" id="UP001144978">
    <property type="component" value="Unassembled WGS sequence"/>
</dbReference>
<keyword evidence="2" id="KW-1185">Reference proteome</keyword>
<name>A0ACC1P525_9APHY</name>
<comment type="caution">
    <text evidence="1">The sequence shown here is derived from an EMBL/GenBank/DDBJ whole genome shotgun (WGS) entry which is preliminary data.</text>
</comment>
<accession>A0ACC1P525</accession>
<evidence type="ECO:0000313" key="2">
    <source>
        <dbReference type="Proteomes" id="UP001144978"/>
    </source>
</evidence>